<proteinExistence type="predicted"/>
<feature type="compositionally biased region" description="Polar residues" evidence="1">
    <location>
        <begin position="745"/>
        <end position="755"/>
    </location>
</feature>
<feature type="compositionally biased region" description="Polar residues" evidence="1">
    <location>
        <begin position="513"/>
        <end position="541"/>
    </location>
</feature>
<feature type="compositionally biased region" description="Basic and acidic residues" evidence="1">
    <location>
        <begin position="410"/>
        <end position="419"/>
    </location>
</feature>
<feature type="chain" id="PRO_5044878841" description="Mucin-like protein" evidence="3">
    <location>
        <begin position="17"/>
        <end position="1281"/>
    </location>
</feature>
<feature type="compositionally biased region" description="Basic and acidic residues" evidence="1">
    <location>
        <begin position="574"/>
        <end position="590"/>
    </location>
</feature>
<keyword evidence="2" id="KW-0812">Transmembrane</keyword>
<accession>A0ABD3ETR6</accession>
<evidence type="ECO:0000313" key="5">
    <source>
        <dbReference type="Proteomes" id="UP001632037"/>
    </source>
</evidence>
<feature type="compositionally biased region" description="Low complexity" evidence="1">
    <location>
        <begin position="1142"/>
        <end position="1180"/>
    </location>
</feature>
<feature type="compositionally biased region" description="Polar residues" evidence="1">
    <location>
        <begin position="699"/>
        <end position="710"/>
    </location>
</feature>
<feature type="signal peptide" evidence="3">
    <location>
        <begin position="1"/>
        <end position="16"/>
    </location>
</feature>
<feature type="compositionally biased region" description="Low complexity" evidence="1">
    <location>
        <begin position="1022"/>
        <end position="1046"/>
    </location>
</feature>
<evidence type="ECO:0008006" key="6">
    <source>
        <dbReference type="Google" id="ProtNLM"/>
    </source>
</evidence>
<evidence type="ECO:0000256" key="1">
    <source>
        <dbReference type="SAM" id="MobiDB-lite"/>
    </source>
</evidence>
<name>A0ABD3ETR6_9STRA</name>
<feature type="compositionally biased region" description="Polar residues" evidence="1">
    <location>
        <begin position="487"/>
        <end position="496"/>
    </location>
</feature>
<feature type="compositionally biased region" description="Basic and acidic residues" evidence="1">
    <location>
        <begin position="673"/>
        <end position="696"/>
    </location>
</feature>
<reference evidence="4 5" key="1">
    <citation type="submission" date="2024-09" db="EMBL/GenBank/DDBJ databases">
        <title>Genome sequencing and assembly of Phytophthora oleae, isolate VK10A, causative agent of rot of olive drupes.</title>
        <authorList>
            <person name="Conti Taguali S."/>
            <person name="Riolo M."/>
            <person name="La Spada F."/>
            <person name="Cacciola S.O."/>
            <person name="Dionisio G."/>
        </authorList>
    </citation>
    <scope>NUCLEOTIDE SEQUENCE [LARGE SCALE GENOMIC DNA]</scope>
    <source>
        <strain evidence="4 5">VK10A</strain>
    </source>
</reference>
<feature type="compositionally biased region" description="Polar residues" evidence="1">
    <location>
        <begin position="1050"/>
        <end position="1069"/>
    </location>
</feature>
<feature type="compositionally biased region" description="Basic and acidic residues" evidence="1">
    <location>
        <begin position="788"/>
        <end position="797"/>
    </location>
</feature>
<feature type="compositionally biased region" description="Polar residues" evidence="1">
    <location>
        <begin position="334"/>
        <end position="355"/>
    </location>
</feature>
<feature type="compositionally biased region" description="Basic and acidic residues" evidence="1">
    <location>
        <begin position="225"/>
        <end position="285"/>
    </location>
</feature>
<keyword evidence="5" id="KW-1185">Reference proteome</keyword>
<feature type="region of interest" description="Disordered" evidence="1">
    <location>
        <begin position="1010"/>
        <end position="1222"/>
    </location>
</feature>
<organism evidence="4 5">
    <name type="scientific">Phytophthora oleae</name>
    <dbReference type="NCBI Taxonomy" id="2107226"/>
    <lineage>
        <taxon>Eukaryota</taxon>
        <taxon>Sar</taxon>
        <taxon>Stramenopiles</taxon>
        <taxon>Oomycota</taxon>
        <taxon>Peronosporomycetes</taxon>
        <taxon>Peronosporales</taxon>
        <taxon>Peronosporaceae</taxon>
        <taxon>Phytophthora</taxon>
    </lineage>
</organism>
<feature type="compositionally biased region" description="Low complexity" evidence="1">
    <location>
        <begin position="1207"/>
        <end position="1222"/>
    </location>
</feature>
<feature type="compositionally biased region" description="Polar residues" evidence="1">
    <location>
        <begin position="1181"/>
        <end position="1203"/>
    </location>
</feature>
<feature type="compositionally biased region" description="Polar residues" evidence="1">
    <location>
        <begin position="381"/>
        <end position="392"/>
    </location>
</feature>
<feature type="compositionally biased region" description="Polar residues" evidence="1">
    <location>
        <begin position="763"/>
        <end position="781"/>
    </location>
</feature>
<feature type="compositionally biased region" description="Basic and acidic residues" evidence="1">
    <location>
        <begin position="711"/>
        <end position="742"/>
    </location>
</feature>
<sequence length="1281" mass="135199">MRRFLVLVLLVSRVSADSYLADPFDERKPVANDYDSRGGHTALAWQKDDKVGQLRGSATAGAYAEKPYAPVDDKAVITKANAPWRASTSEKASESSPIVNQGVEVSAVVVPWGSFTSTKTQTEANAQGGAYKSTSAVQMPPFLDNSNPQTSTDAAGQVAKVTTPSKVNESQATVPRAENKTSTNATTLHDEKINPTSKNTSSSYNDGPSSSPVSESDSSVTPPIEKNEKDDGSVYHADTKRDSTSEGRKKDEQRDSKPTGPGDEKLPTRDKKPERATASLRDDKTPPTAAFPDSEQSTLAFVENDSTEGLGVQAPTYGGHGGDDIWRDGRKNKSGQQPGDHSGTRDTSVSPNTPYEENPVAPSEMHPAASSSEKAPVSYGETDTSEQNSPTHGSKHEGGVDGVIVPWRRGTSEAKDFGNADKTGNRGKYGVGAEVPYQKDEKHEYLPTSPESRFADSPSYPTERNANGHDKQAMTATRAGKREDSYQNDSDQPGTSNVGGGQQSSHQDRFKTSTKIDSTPTHDATGNFLSGGTANAQYDEQPTTEKAKPATYPAPEEVKQGGSVVTVDVPWESRVSKPSDSKVHASEPTHGKPQLTRDYTVDKPTQSQGIGHGLDNVIPWSEQHSLFARDLQSEPEGHQTGAYPVEESGQHAEATEEKQQPVESNGEQSVEDPGEHAAVKDEVQQTGEHPGEHTEATEGGQQPVGSNGEQSIKESVEHPAAKDENQQTPEHPVEESGEHTEVTEGGQQPVESNGDQRVEASTAVKNEGQQPADLSNKQTVGVSGEPTKVQEEGERPSEQPVEVPGNNTEIKDGVMTTMNVSGENVRWDQDDCDPCEVPTQPPTLAPIYPRGDDDYKKYLPNVTETTEFGKDLTENLPPIKLTKTPKTRSPHHDEFIHCTKIIGNYGEIYECTTNATAPPTPAPTQPQADKTCIDVSVEGDATYCIEGPICSGSDSLPAGSLCPVKGDVAVKDCWGDKLPSWTSAGACVAPVNATCARIKTAAWGCVFGEPSNATGSPATEMPSVTEAPSETPTETPSETTPSPTVPDTATPGSTPAPTEPSEPQKSTPAPNEPTLAPSEPQKSTPAPSKPNGATPAPTKFPNEPTPAPSGPQRSTPAPSQPYGATPAPTKFPNEPTPTPAVTTTREGTTYPTTTGTTKPATSTTTGTTKPATSTTTKPEAVTSTPDTSTGDDAYANTGTSGVDANNAVGASTSKGTTSTTTSGLSAGAIAGIVIACIVFAVVVVGAVLYKQRSIARQREENLFADLSATGGRPLETDYAAM</sequence>
<protein>
    <recommendedName>
        <fullName evidence="6">Mucin-like protein</fullName>
    </recommendedName>
</protein>
<feature type="compositionally biased region" description="Basic and acidic residues" evidence="1">
    <location>
        <begin position="648"/>
        <end position="660"/>
    </location>
</feature>
<comment type="caution">
    <text evidence="4">The sequence shown here is derived from an EMBL/GenBank/DDBJ whole genome shotgun (WGS) entry which is preliminary data.</text>
</comment>
<keyword evidence="2" id="KW-0472">Membrane</keyword>
<evidence type="ECO:0000256" key="2">
    <source>
        <dbReference type="SAM" id="Phobius"/>
    </source>
</evidence>
<keyword evidence="2" id="KW-1133">Transmembrane helix</keyword>
<feature type="transmembrane region" description="Helical" evidence="2">
    <location>
        <begin position="1224"/>
        <end position="1249"/>
    </location>
</feature>
<dbReference type="EMBL" id="JBIMZQ010000082">
    <property type="protein sequence ID" value="KAL3656419.1"/>
    <property type="molecule type" value="Genomic_DNA"/>
</dbReference>
<feature type="compositionally biased region" description="Polar residues" evidence="1">
    <location>
        <begin position="144"/>
        <end position="173"/>
    </location>
</feature>
<evidence type="ECO:0000256" key="3">
    <source>
        <dbReference type="SAM" id="SignalP"/>
    </source>
</evidence>
<dbReference type="Proteomes" id="UP001632037">
    <property type="component" value="Unassembled WGS sequence"/>
</dbReference>
<evidence type="ECO:0000313" key="4">
    <source>
        <dbReference type="EMBL" id="KAL3656419.1"/>
    </source>
</evidence>
<feature type="compositionally biased region" description="Low complexity" evidence="1">
    <location>
        <begin position="201"/>
        <end position="223"/>
    </location>
</feature>
<feature type="compositionally biased region" description="Basic and acidic residues" evidence="1">
    <location>
        <begin position="321"/>
        <end position="331"/>
    </location>
</feature>
<feature type="region of interest" description="Disordered" evidence="1">
    <location>
        <begin position="137"/>
        <end position="810"/>
    </location>
</feature>
<gene>
    <name evidence="4" type="ORF">V7S43_018722</name>
</gene>
<keyword evidence="3" id="KW-0732">Signal</keyword>